<gene>
    <name evidence="3" type="ORF">CQA63_07815</name>
</gene>
<reference evidence="3 4" key="1">
    <citation type="submission" date="2018-04" db="EMBL/GenBank/DDBJ databases">
        <title>Novel Campyloabacter and Helicobacter Species and Strains.</title>
        <authorList>
            <person name="Mannion A.J."/>
            <person name="Shen Z."/>
            <person name="Fox J.G."/>
        </authorList>
    </citation>
    <scope>NUCLEOTIDE SEQUENCE [LARGE SCALE GENOMIC DNA]</scope>
    <source>
        <strain evidence="3 4">MIT 98-6070</strain>
    </source>
</reference>
<dbReference type="AlphaFoldDB" id="A0A3D8I2G8"/>
<organism evidence="3 4">
    <name type="scientific">Helicobacter marmotae</name>
    <dbReference type="NCBI Taxonomy" id="152490"/>
    <lineage>
        <taxon>Bacteria</taxon>
        <taxon>Pseudomonadati</taxon>
        <taxon>Campylobacterota</taxon>
        <taxon>Epsilonproteobacteria</taxon>
        <taxon>Campylobacterales</taxon>
        <taxon>Helicobacteraceae</taxon>
        <taxon>Helicobacter</taxon>
    </lineage>
</organism>
<dbReference type="Proteomes" id="UP000256599">
    <property type="component" value="Unassembled WGS sequence"/>
</dbReference>
<dbReference type="InterPro" id="IPR021729">
    <property type="entry name" value="DUF3298"/>
</dbReference>
<dbReference type="Gene3D" id="3.30.565.40">
    <property type="entry name" value="Fervidobacterium nodosum Rt17-B1 like"/>
    <property type="match status" value="1"/>
</dbReference>
<protein>
    <submittedName>
        <fullName evidence="3">DUF3298 domain-containing protein</fullName>
    </submittedName>
</protein>
<keyword evidence="4" id="KW-1185">Reference proteome</keyword>
<proteinExistence type="predicted"/>
<dbReference type="Pfam" id="PF11738">
    <property type="entry name" value="DUF3298"/>
    <property type="match status" value="1"/>
</dbReference>
<evidence type="ECO:0000313" key="4">
    <source>
        <dbReference type="Proteomes" id="UP000256599"/>
    </source>
</evidence>
<evidence type="ECO:0000313" key="3">
    <source>
        <dbReference type="EMBL" id="RDU59176.1"/>
    </source>
</evidence>
<sequence>MSEKKMRYISYVICVICVSWYFVGCQKAKKEVEFQYFNQAQFEKFLRLDSHERRTFVMRSDNNADKSALKAYAYIYHSPHLMLDLAYMDNGVFVRNRYEIDKVGFAKDKGILKLKIKAQDGDWLIFSQDRDLPLNEVRSFFASFYNKNDSSNTQYHKVLVRSQIVCTEKLKKQVCDKINRALGANEDKATLLHSLAQEVAKDYDKSITWNIQDIHDQSVVYIDDKIIVLSDSIREYNGGAHGSTLLKMQAFDIHNAQSLPQNASTLFREGSLSQVRTLLVSELEKHYSKDTFFEFEEIDIPEVFFVSDEGIVFVWQEYDIAPYSAGIIKVSLPFSALKPYVQTHSPYGYLFE</sequence>
<feature type="domain" description="DUF3298" evidence="2">
    <location>
        <begin position="266"/>
        <end position="335"/>
    </location>
</feature>
<keyword evidence="1" id="KW-0812">Transmembrane</keyword>
<dbReference type="EMBL" id="NXLR01000017">
    <property type="protein sequence ID" value="RDU59176.1"/>
    <property type="molecule type" value="Genomic_DNA"/>
</dbReference>
<evidence type="ECO:0000259" key="2">
    <source>
        <dbReference type="Pfam" id="PF11738"/>
    </source>
</evidence>
<name>A0A3D8I2G8_9HELI</name>
<comment type="caution">
    <text evidence="3">The sequence shown here is derived from an EMBL/GenBank/DDBJ whole genome shotgun (WGS) entry which is preliminary data.</text>
</comment>
<dbReference type="InterPro" id="IPR037126">
    <property type="entry name" value="PdaC/RsiV-like_sf"/>
</dbReference>
<evidence type="ECO:0000256" key="1">
    <source>
        <dbReference type="SAM" id="Phobius"/>
    </source>
</evidence>
<accession>A0A3D8I2G8</accession>
<feature type="transmembrane region" description="Helical" evidence="1">
    <location>
        <begin position="7"/>
        <end position="23"/>
    </location>
</feature>
<dbReference type="RefSeq" id="WP_104700465.1">
    <property type="nucleotide sequence ID" value="NZ_FZPP01000033.1"/>
</dbReference>
<keyword evidence="1" id="KW-1133">Transmembrane helix</keyword>
<dbReference type="Gene3D" id="3.90.640.20">
    <property type="entry name" value="Heat-shock cognate protein, ATPase"/>
    <property type="match status" value="1"/>
</dbReference>
<keyword evidence="1" id="KW-0472">Membrane</keyword>
<dbReference type="OrthoDB" id="5637at2"/>